<comment type="caution">
    <text evidence="2">The sequence shown here is derived from an EMBL/GenBank/DDBJ whole genome shotgun (WGS) entry which is preliminary data.</text>
</comment>
<reference evidence="2 3" key="1">
    <citation type="submission" date="2021-03" db="EMBL/GenBank/DDBJ databases">
        <title>Sequencing the genomes of 1000 actinobacteria strains.</title>
        <authorList>
            <person name="Klenk H.-P."/>
        </authorList>
    </citation>
    <scope>NUCLEOTIDE SEQUENCE [LARGE SCALE GENOMIC DNA]</scope>
    <source>
        <strain evidence="2 3">DSM 45516</strain>
    </source>
</reference>
<organism evidence="2 3">
    <name type="scientific">Nocardia goodfellowii</name>
    <dbReference type="NCBI Taxonomy" id="882446"/>
    <lineage>
        <taxon>Bacteria</taxon>
        <taxon>Bacillati</taxon>
        <taxon>Actinomycetota</taxon>
        <taxon>Actinomycetes</taxon>
        <taxon>Mycobacteriales</taxon>
        <taxon>Nocardiaceae</taxon>
        <taxon>Nocardia</taxon>
    </lineage>
</organism>
<feature type="transmembrane region" description="Helical" evidence="1">
    <location>
        <begin position="135"/>
        <end position="157"/>
    </location>
</feature>
<keyword evidence="3" id="KW-1185">Reference proteome</keyword>
<feature type="transmembrane region" description="Helical" evidence="1">
    <location>
        <begin position="12"/>
        <end position="29"/>
    </location>
</feature>
<evidence type="ECO:0000256" key="1">
    <source>
        <dbReference type="SAM" id="Phobius"/>
    </source>
</evidence>
<evidence type="ECO:0008006" key="4">
    <source>
        <dbReference type="Google" id="ProtNLM"/>
    </source>
</evidence>
<dbReference type="RefSeq" id="WP_209892942.1">
    <property type="nucleotide sequence ID" value="NZ_JAGGMR010000001.1"/>
</dbReference>
<feature type="transmembrane region" description="Helical" evidence="1">
    <location>
        <begin position="35"/>
        <end position="58"/>
    </location>
</feature>
<keyword evidence="1" id="KW-0812">Transmembrane</keyword>
<dbReference type="Proteomes" id="UP001519325">
    <property type="component" value="Unassembled WGS sequence"/>
</dbReference>
<dbReference type="EMBL" id="JAGGMR010000001">
    <property type="protein sequence ID" value="MBP2191389.1"/>
    <property type="molecule type" value="Genomic_DNA"/>
</dbReference>
<protein>
    <recommendedName>
        <fullName evidence="4">SMODS and SLOG-associating 2TM effector domain-containing protein</fullName>
    </recommendedName>
</protein>
<evidence type="ECO:0000313" key="3">
    <source>
        <dbReference type="Proteomes" id="UP001519325"/>
    </source>
</evidence>
<keyword evidence="1" id="KW-1133">Transmembrane helix</keyword>
<gene>
    <name evidence="2" type="ORF">BJ987_004290</name>
</gene>
<sequence>MGGWMKKYAKHFGAFLVAAMIAAATLLIGPNYGWWQAGVAVLTVGTVATAAPIVFSFLNFGELNDPGEWFSSASQLGTEQSRVLEHYSRIHGTLRFWKNRAAAYHRLHLARVFWSLLSAVLLPVLIQRFEHADGWSVLFMTAFTTWTGLVVGIAYTFKAEEKYQGLRQQESDFYDVCRRLLDTTSATDQNLKQKVDDYIEVVSLIRRTARRVETGSPPSAL</sequence>
<feature type="transmembrane region" description="Helical" evidence="1">
    <location>
        <begin position="108"/>
        <end position="129"/>
    </location>
</feature>
<proteinExistence type="predicted"/>
<accession>A0ABS4QI61</accession>
<keyword evidence="1" id="KW-0472">Membrane</keyword>
<name>A0ABS4QI61_9NOCA</name>
<evidence type="ECO:0000313" key="2">
    <source>
        <dbReference type="EMBL" id="MBP2191389.1"/>
    </source>
</evidence>